<feature type="transmembrane region" description="Helical" evidence="4">
    <location>
        <begin position="97"/>
        <end position="114"/>
    </location>
</feature>
<dbReference type="InterPro" id="IPR011990">
    <property type="entry name" value="TPR-like_helical_dom_sf"/>
</dbReference>
<dbReference type="SUPFAM" id="SSF48452">
    <property type="entry name" value="TPR-like"/>
    <property type="match status" value="1"/>
</dbReference>
<accession>A0A8J6P6U3</accession>
<evidence type="ECO:0000256" key="2">
    <source>
        <dbReference type="ARBA" id="ARBA00022803"/>
    </source>
</evidence>
<feature type="transmembrane region" description="Helical" evidence="4">
    <location>
        <begin position="150"/>
        <end position="167"/>
    </location>
</feature>
<keyword evidence="4" id="KW-0812">Transmembrane</keyword>
<evidence type="ECO:0000313" key="5">
    <source>
        <dbReference type="EMBL" id="MBC8433736.1"/>
    </source>
</evidence>
<dbReference type="SMART" id="SM00028">
    <property type="entry name" value="TPR"/>
    <property type="match status" value="3"/>
</dbReference>
<comment type="caution">
    <text evidence="5">The sequence shown here is derived from an EMBL/GenBank/DDBJ whole genome shotgun (WGS) entry which is preliminary data.</text>
</comment>
<dbReference type="Pfam" id="PF00515">
    <property type="entry name" value="TPR_1"/>
    <property type="match status" value="1"/>
</dbReference>
<feature type="repeat" description="TPR" evidence="3">
    <location>
        <begin position="438"/>
        <end position="471"/>
    </location>
</feature>
<dbReference type="PROSITE" id="PS50293">
    <property type="entry name" value="TPR_REGION"/>
    <property type="match status" value="3"/>
</dbReference>
<feature type="transmembrane region" description="Helical" evidence="4">
    <location>
        <begin position="244"/>
        <end position="261"/>
    </location>
</feature>
<reference evidence="5 6" key="1">
    <citation type="submission" date="2020-08" db="EMBL/GenBank/DDBJ databases">
        <title>Bridging the membrane lipid divide: bacteria of the FCB group superphylum have the potential to synthesize archaeal ether lipids.</title>
        <authorList>
            <person name="Villanueva L."/>
            <person name="Von Meijenfeldt F.A.B."/>
            <person name="Westbye A.B."/>
            <person name="Yadav S."/>
            <person name="Hopmans E.C."/>
            <person name="Dutilh B.E."/>
            <person name="Sinninghe Damste J.S."/>
        </authorList>
    </citation>
    <scope>NUCLEOTIDE SEQUENCE [LARGE SCALE GENOMIC DNA]</scope>
    <source>
        <strain evidence="5">NIOZ-UU17</strain>
    </source>
</reference>
<feature type="transmembrane region" description="Helical" evidence="4">
    <location>
        <begin position="367"/>
        <end position="384"/>
    </location>
</feature>
<dbReference type="AlphaFoldDB" id="A0A8J6P6U3"/>
<feature type="repeat" description="TPR" evidence="3">
    <location>
        <begin position="506"/>
        <end position="539"/>
    </location>
</feature>
<feature type="transmembrane region" description="Helical" evidence="4">
    <location>
        <begin position="126"/>
        <end position="144"/>
    </location>
</feature>
<dbReference type="EMBL" id="JACNIG010000327">
    <property type="protein sequence ID" value="MBC8433736.1"/>
    <property type="molecule type" value="Genomic_DNA"/>
</dbReference>
<dbReference type="Pfam" id="PF13424">
    <property type="entry name" value="TPR_12"/>
    <property type="match status" value="1"/>
</dbReference>
<feature type="transmembrane region" description="Helical" evidence="4">
    <location>
        <begin position="12"/>
        <end position="30"/>
    </location>
</feature>
<feature type="transmembrane region" description="Helical" evidence="4">
    <location>
        <begin position="311"/>
        <end position="332"/>
    </location>
</feature>
<feature type="transmembrane region" description="Helical" evidence="4">
    <location>
        <begin position="339"/>
        <end position="361"/>
    </location>
</feature>
<name>A0A8J6P6U3_9BACT</name>
<feature type="repeat" description="TPR" evidence="3">
    <location>
        <begin position="472"/>
        <end position="505"/>
    </location>
</feature>
<keyword evidence="4" id="KW-0472">Membrane</keyword>
<dbReference type="Gene3D" id="1.25.40.10">
    <property type="entry name" value="Tetratricopeptide repeat domain"/>
    <property type="match status" value="2"/>
</dbReference>
<dbReference type="PANTHER" id="PTHR44227">
    <property type="match status" value="1"/>
</dbReference>
<proteinExistence type="predicted"/>
<feature type="transmembrane region" description="Helical" evidence="4">
    <location>
        <begin position="179"/>
        <end position="202"/>
    </location>
</feature>
<keyword evidence="4" id="KW-1133">Transmembrane helix</keyword>
<evidence type="ECO:0000313" key="6">
    <source>
        <dbReference type="Proteomes" id="UP000605201"/>
    </source>
</evidence>
<gene>
    <name evidence="5" type="ORF">H8D96_17640</name>
</gene>
<feature type="transmembrane region" description="Helical" evidence="4">
    <location>
        <begin position="273"/>
        <end position="291"/>
    </location>
</feature>
<feature type="transmembrane region" description="Helical" evidence="4">
    <location>
        <begin position="396"/>
        <end position="414"/>
    </location>
</feature>
<evidence type="ECO:0000256" key="4">
    <source>
        <dbReference type="SAM" id="Phobius"/>
    </source>
</evidence>
<evidence type="ECO:0000256" key="1">
    <source>
        <dbReference type="ARBA" id="ARBA00022737"/>
    </source>
</evidence>
<keyword evidence="2 3" id="KW-0802">TPR repeat</keyword>
<evidence type="ECO:0000256" key="3">
    <source>
        <dbReference type="PROSITE-ProRule" id="PRU00339"/>
    </source>
</evidence>
<dbReference type="Proteomes" id="UP000605201">
    <property type="component" value="Unassembled WGS sequence"/>
</dbReference>
<organism evidence="5 6">
    <name type="scientific">Candidatus Desulfatibia vada</name>
    <dbReference type="NCBI Taxonomy" id="2841696"/>
    <lineage>
        <taxon>Bacteria</taxon>
        <taxon>Pseudomonadati</taxon>
        <taxon>Thermodesulfobacteriota</taxon>
        <taxon>Desulfobacteria</taxon>
        <taxon>Desulfobacterales</taxon>
        <taxon>Desulfobacterales incertae sedis</taxon>
        <taxon>Candidatus Desulfatibia</taxon>
    </lineage>
</organism>
<dbReference type="InterPro" id="IPR052346">
    <property type="entry name" value="O-mannosyl-transferase_TMTC"/>
</dbReference>
<dbReference type="PROSITE" id="PS50005">
    <property type="entry name" value="TPR"/>
    <property type="match status" value="3"/>
</dbReference>
<protein>
    <submittedName>
        <fullName evidence="5">Tetratricopeptide repeat protein</fullName>
    </submittedName>
</protein>
<sequence length="557" mass="63403">MTNTSLLSKRRNIFIGLFLVIITLVVYWQVGNHEFVNFDDNRYVTENRFVTSGLTLESIFWAFSFKDKEGSYWQPLTWLSHMLDCQLFGLRPGRHHLANLFFHLVNTFLLFWVLNRCTGMCWRSAFVAVLFGLHPINVESVAWVAARKNVLSTLFWMLTLLAYVYYAKRPCLTRYMLTFLCFTAGLMAKPMLVTLPFVLLLLDFWPLNRLQLGQFGGDDAARKKQVDFLGCRVPHGYFIVLEKAPFLMLSFVLIHINLSSLEPHGGIISPETVPVSLRIANALVSYIVYIGKMLWPLKLAPLYPYPEHVPVMQTVGAGFLLMCVSAAALGAVRRRPYLLVGWLWYLGTLVPVSGLVQVGLWPSMADRFAYVPLIGLYILIAWGLPEIFLRWRHTKIWLAATATVLLTILMVTTWQQIQFWKNSVTLFEHALKVTSNNSLAHFNLGAALSKQGRIDEAVGHYSESLRIQPYYLSAHYNLGAVRTRQGRVDEAIEHYLTVLHINPDYAAAHTNLAIALIGKGKIEGAIYHFQEALRIKPNDVNAKNNLKNALRDQQKGQ</sequence>
<dbReference type="PANTHER" id="PTHR44227:SF3">
    <property type="entry name" value="PROTEIN O-MANNOSYL-TRANSFERASE TMTC4"/>
    <property type="match status" value="1"/>
</dbReference>
<dbReference type="InterPro" id="IPR019734">
    <property type="entry name" value="TPR_rpt"/>
</dbReference>
<keyword evidence="1" id="KW-0677">Repeat</keyword>